<dbReference type="SUPFAM" id="SSF56436">
    <property type="entry name" value="C-type lectin-like"/>
    <property type="match status" value="1"/>
</dbReference>
<evidence type="ECO:0000259" key="2">
    <source>
        <dbReference type="Pfam" id="PF03781"/>
    </source>
</evidence>
<gene>
    <name evidence="3" type="primary">pvdO</name>
    <name evidence="3" type="ORF">NCTC10899_01117</name>
</gene>
<evidence type="ECO:0000313" key="4">
    <source>
        <dbReference type="Proteomes" id="UP000254260"/>
    </source>
</evidence>
<name>A0A379IQ02_ECTME</name>
<dbReference type="InterPro" id="IPR051043">
    <property type="entry name" value="Sulfatase_Mod_Factor_Kinase"/>
</dbReference>
<keyword evidence="3" id="KW-0808">Transferase</keyword>
<dbReference type="InterPro" id="IPR005532">
    <property type="entry name" value="SUMF_dom"/>
</dbReference>
<organism evidence="3 4">
    <name type="scientific">Ectopseudomonas mendocina</name>
    <name type="common">Pseudomonas mendocina</name>
    <dbReference type="NCBI Taxonomy" id="300"/>
    <lineage>
        <taxon>Bacteria</taxon>
        <taxon>Pseudomonadati</taxon>
        <taxon>Pseudomonadota</taxon>
        <taxon>Gammaproteobacteria</taxon>
        <taxon>Pseudomonadales</taxon>
        <taxon>Pseudomonadaceae</taxon>
        <taxon>Ectopseudomonas</taxon>
    </lineage>
</organism>
<proteinExistence type="predicted"/>
<reference evidence="3 4" key="1">
    <citation type="submission" date="2018-06" db="EMBL/GenBank/DDBJ databases">
        <authorList>
            <consortium name="Pathogen Informatics"/>
            <person name="Doyle S."/>
        </authorList>
    </citation>
    <scope>NUCLEOTIDE SEQUENCE [LARGE SCALE GENOMIC DNA]</scope>
    <source>
        <strain evidence="3 4">NCTC10899</strain>
    </source>
</reference>
<dbReference type="PANTHER" id="PTHR23150:SF35">
    <property type="entry name" value="BLL6746 PROTEIN"/>
    <property type="match status" value="1"/>
</dbReference>
<dbReference type="Pfam" id="PF03781">
    <property type="entry name" value="FGE-sulfatase"/>
    <property type="match status" value="1"/>
</dbReference>
<dbReference type="AlphaFoldDB" id="A0A379IQ02"/>
<evidence type="ECO:0000313" key="3">
    <source>
        <dbReference type="EMBL" id="SUD38345.1"/>
    </source>
</evidence>
<dbReference type="EMBL" id="UGUU01000001">
    <property type="protein sequence ID" value="SUD38345.1"/>
    <property type="molecule type" value="Genomic_DNA"/>
</dbReference>
<dbReference type="Gene3D" id="3.90.1580.10">
    <property type="entry name" value="paralog of FGE (formylglycine-generating enzyme)"/>
    <property type="match status" value="1"/>
</dbReference>
<dbReference type="GO" id="GO:0004674">
    <property type="term" value="F:protein serine/threonine kinase activity"/>
    <property type="evidence" value="ECO:0007669"/>
    <property type="project" value="UniProtKB-EC"/>
</dbReference>
<dbReference type="Proteomes" id="UP000254260">
    <property type="component" value="Unassembled WGS sequence"/>
</dbReference>
<keyword evidence="1" id="KW-0732">Signal</keyword>
<accession>A0A379IQ02</accession>
<protein>
    <submittedName>
        <fullName evidence="3">PvdO protein</fullName>
        <ecNumber evidence="3">2.7.11.1</ecNumber>
    </submittedName>
</protein>
<sequence>MQALNARCVTVAASIAIATCALLVNQPAVAIETIISDPLPNGGQGSEMVVIPAGTLRMGDASGRGNDNERPQRTIAFDRPFAMGRYEVTFADWQKYADANELPMPDNEGWGLSAQRPVIHVSWRDAHAYVQWLSRETGARYRLPTEAEWEYAARGGSQSYYWWGDELDSDEQAPRAHCRGCASSRLLRNKTAAVGQFPANGFGLHDTAGNVWEWTASNYTQRFDGSETQSAGLLDNSPRVVRGGAWNSGPTYLRSSLRDLKQPHHRDYALGFRVLRELP</sequence>
<dbReference type="InterPro" id="IPR016187">
    <property type="entry name" value="CTDL_fold"/>
</dbReference>
<dbReference type="RefSeq" id="WP_115290642.1">
    <property type="nucleotide sequence ID" value="NZ_UGUU01000001.1"/>
</dbReference>
<evidence type="ECO:0000256" key="1">
    <source>
        <dbReference type="SAM" id="SignalP"/>
    </source>
</evidence>
<dbReference type="InterPro" id="IPR042095">
    <property type="entry name" value="SUMF_sf"/>
</dbReference>
<dbReference type="OrthoDB" id="9768004at2"/>
<feature type="signal peptide" evidence="1">
    <location>
        <begin position="1"/>
        <end position="30"/>
    </location>
</feature>
<dbReference type="GO" id="GO:0120147">
    <property type="term" value="F:formylglycine-generating oxidase activity"/>
    <property type="evidence" value="ECO:0007669"/>
    <property type="project" value="TreeGrafter"/>
</dbReference>
<dbReference type="EC" id="2.7.11.1" evidence="3"/>
<dbReference type="PANTHER" id="PTHR23150">
    <property type="entry name" value="SULFATASE MODIFYING FACTOR 1, 2"/>
    <property type="match status" value="1"/>
</dbReference>
<feature type="chain" id="PRO_5016755273" evidence="1">
    <location>
        <begin position="31"/>
        <end position="279"/>
    </location>
</feature>
<feature type="domain" description="Sulfatase-modifying factor enzyme-like" evidence="2">
    <location>
        <begin position="46"/>
        <end position="276"/>
    </location>
</feature>